<accession>A0A1X7HR18</accession>
<evidence type="ECO:0000313" key="1">
    <source>
        <dbReference type="EMBL" id="SMF90225.1"/>
    </source>
</evidence>
<dbReference type="EMBL" id="LT840184">
    <property type="protein sequence ID" value="SMF90225.1"/>
    <property type="molecule type" value="Genomic_DNA"/>
</dbReference>
<dbReference type="GO" id="GO:0043937">
    <property type="term" value="P:regulation of sporulation"/>
    <property type="evidence" value="ECO:0007669"/>
    <property type="project" value="InterPro"/>
</dbReference>
<organism evidence="1 2">
    <name type="scientific">Paenibacillus uliginis N3/975</name>
    <dbReference type="NCBI Taxonomy" id="1313296"/>
    <lineage>
        <taxon>Bacteria</taxon>
        <taxon>Bacillati</taxon>
        <taxon>Bacillota</taxon>
        <taxon>Bacilli</taxon>
        <taxon>Bacillales</taxon>
        <taxon>Paenibacillaceae</taxon>
        <taxon>Paenibacillus</taxon>
    </lineage>
</organism>
<dbReference type="AlphaFoldDB" id="A0A1X7HR18"/>
<dbReference type="RefSeq" id="WP_208915623.1">
    <property type="nucleotide sequence ID" value="NZ_LT840184.1"/>
</dbReference>
<dbReference type="SUPFAM" id="SSF140500">
    <property type="entry name" value="BAS1536-like"/>
    <property type="match status" value="1"/>
</dbReference>
<keyword evidence="2" id="KW-1185">Reference proteome</keyword>
<gene>
    <name evidence="1" type="ORF">SAMN05661091_4942</name>
</gene>
<dbReference type="Gene3D" id="4.10.280.10">
    <property type="entry name" value="Helix-loop-helix DNA-binding domain"/>
    <property type="match status" value="1"/>
</dbReference>
<dbReference type="Pfam" id="PF09388">
    <property type="entry name" value="SpoOE-like"/>
    <property type="match status" value="1"/>
</dbReference>
<evidence type="ECO:0000313" key="2">
    <source>
        <dbReference type="Proteomes" id="UP000192940"/>
    </source>
</evidence>
<sequence length="68" mass="7984">MMDAEVIRQRIEESRQLLYQLGKKYGLRHHKVLKQSMELDELLNRYNKAACKKGCSRLSESNDSSLNE</sequence>
<dbReference type="InterPro" id="IPR036638">
    <property type="entry name" value="HLH_DNA-bd_sf"/>
</dbReference>
<name>A0A1X7HR18_9BACL</name>
<dbReference type="InterPro" id="IPR037208">
    <property type="entry name" value="Spo0E-like_sf"/>
</dbReference>
<dbReference type="InterPro" id="IPR018540">
    <property type="entry name" value="Spo0E-like"/>
</dbReference>
<proteinExistence type="predicted"/>
<reference evidence="1 2" key="1">
    <citation type="submission" date="2017-04" db="EMBL/GenBank/DDBJ databases">
        <authorList>
            <person name="Afonso C.L."/>
            <person name="Miller P.J."/>
            <person name="Scott M.A."/>
            <person name="Spackman E."/>
            <person name="Goraichik I."/>
            <person name="Dimitrov K.M."/>
            <person name="Suarez D.L."/>
            <person name="Swayne D.E."/>
        </authorList>
    </citation>
    <scope>NUCLEOTIDE SEQUENCE [LARGE SCALE GENOMIC DNA]</scope>
    <source>
        <strain evidence="1 2">N3/975</strain>
    </source>
</reference>
<dbReference type="GO" id="GO:0046983">
    <property type="term" value="F:protein dimerization activity"/>
    <property type="evidence" value="ECO:0007669"/>
    <property type="project" value="InterPro"/>
</dbReference>
<protein>
    <submittedName>
        <fullName evidence="1">Spo0E like sporulation regulatory protein</fullName>
    </submittedName>
</protein>
<dbReference type="Proteomes" id="UP000192940">
    <property type="component" value="Chromosome I"/>
</dbReference>